<dbReference type="PANTHER" id="PTHR10476">
    <property type="entry name" value="CHARGED MULTIVESICULAR BODY PROTEIN"/>
    <property type="match status" value="1"/>
</dbReference>
<name>A0A9K3D4U7_9EUKA</name>
<gene>
    <name evidence="2" type="ORF">KIPB_010120</name>
</gene>
<dbReference type="InterPro" id="IPR005024">
    <property type="entry name" value="Snf7_fam"/>
</dbReference>
<dbReference type="Gene3D" id="6.10.140.1230">
    <property type="match status" value="1"/>
</dbReference>
<comment type="caution">
    <text evidence="2">The sequence shown here is derived from an EMBL/GenBank/DDBJ whole genome shotgun (WGS) entry which is preliminary data.</text>
</comment>
<keyword evidence="3" id="KW-1185">Reference proteome</keyword>
<dbReference type="OrthoDB" id="10252926at2759"/>
<dbReference type="EMBL" id="BDIP01003651">
    <property type="protein sequence ID" value="GIQ87967.1"/>
    <property type="molecule type" value="Genomic_DNA"/>
</dbReference>
<dbReference type="Pfam" id="PF03357">
    <property type="entry name" value="Snf7"/>
    <property type="match status" value="1"/>
</dbReference>
<evidence type="ECO:0000313" key="3">
    <source>
        <dbReference type="Proteomes" id="UP000265618"/>
    </source>
</evidence>
<feature type="coiled-coil region" evidence="1">
    <location>
        <begin position="11"/>
        <end position="41"/>
    </location>
</feature>
<evidence type="ECO:0000313" key="2">
    <source>
        <dbReference type="EMBL" id="GIQ87967.1"/>
    </source>
</evidence>
<proteinExistence type="predicted"/>
<evidence type="ECO:0000256" key="1">
    <source>
        <dbReference type="SAM" id="Coils"/>
    </source>
</evidence>
<protein>
    <submittedName>
        <fullName evidence="2">Snf7 family protein</fullName>
    </submittedName>
</protein>
<sequence>MGLFGKRQTMAEQLRNNKRMIDRAIRQLDSERRKMEQQEARTVRDIQQAAQKGQENVARIHAKDLVRTRNFVQRFVRMRASLSALSLRMQTMNSMQSMNAAMGACTRLMGMMNNQTDVHELRSVMRDFEKATEKMDMKEEMVNEMMDDVFEEEDDAEEQNAVIDQVYTELGINFSNELGGVAVRGQVCVVSITLLLYALRDA</sequence>
<dbReference type="AlphaFoldDB" id="A0A9K3D4U7"/>
<organism evidence="2 3">
    <name type="scientific">Kipferlia bialata</name>
    <dbReference type="NCBI Taxonomy" id="797122"/>
    <lineage>
        <taxon>Eukaryota</taxon>
        <taxon>Metamonada</taxon>
        <taxon>Carpediemonas-like organisms</taxon>
        <taxon>Kipferlia</taxon>
    </lineage>
</organism>
<keyword evidence="1" id="KW-0175">Coiled coil</keyword>
<dbReference type="GO" id="GO:0007034">
    <property type="term" value="P:vacuolar transport"/>
    <property type="evidence" value="ECO:0007669"/>
    <property type="project" value="InterPro"/>
</dbReference>
<dbReference type="Proteomes" id="UP000265618">
    <property type="component" value="Unassembled WGS sequence"/>
</dbReference>
<accession>A0A9K3D4U7</accession>
<reference evidence="2 3" key="1">
    <citation type="journal article" date="2018" name="PLoS ONE">
        <title>The draft genome of Kipferlia bialata reveals reductive genome evolution in fornicate parasites.</title>
        <authorList>
            <person name="Tanifuji G."/>
            <person name="Takabayashi S."/>
            <person name="Kume K."/>
            <person name="Takagi M."/>
            <person name="Nakayama T."/>
            <person name="Kamikawa R."/>
            <person name="Inagaki Y."/>
            <person name="Hashimoto T."/>
        </authorList>
    </citation>
    <scope>NUCLEOTIDE SEQUENCE [LARGE SCALE GENOMIC DNA]</scope>
    <source>
        <strain evidence="2">NY0173</strain>
    </source>
</reference>